<dbReference type="InterPro" id="IPR006016">
    <property type="entry name" value="UspA"/>
</dbReference>
<accession>A0A0U1DQU6</accession>
<sequence>MIDGGSRHSVLGEERENIMSALANPHGIVVGIDGSPASNAAVCWAARDAALRHVPLTVVHMVNATVPMYPALPLSTGVAVWQEEQGREVLEQAVKIAEEAVTTDRKVDVRSELRCAPPVPTLVEMSKEAEMVVVGSNGRGALGRLLLGSVSSAVVRGARCPVAVIRDEDPLMEHPQQAPVLVGIDGSPASEAAVGVAFDEASRRGVQLTAVHAWSDVDVFELPGVDWSAVRSEAERSLAEQLAGWQERYPDVTVQRLVVADRPARQLIEQSESAQLVVVGSHGRGGLSGMLLGSVSNAVVHSVRMPVIVARPS</sequence>
<dbReference type="FunFam" id="3.40.50.620:FF:000123">
    <property type="entry name" value="Universal stress protein family"/>
    <property type="match status" value="1"/>
</dbReference>
<proteinExistence type="inferred from homology"/>
<dbReference type="GO" id="GO:0001666">
    <property type="term" value="P:response to hypoxia"/>
    <property type="evidence" value="ECO:0007669"/>
    <property type="project" value="UniProtKB-ARBA"/>
</dbReference>
<dbReference type="EMBL" id="CTEC01000002">
    <property type="protein sequence ID" value="CQD20154.1"/>
    <property type="molecule type" value="Genomic_DNA"/>
</dbReference>
<organism evidence="3 4">
    <name type="scientific">Mycobacterium europaeum</name>
    <dbReference type="NCBI Taxonomy" id="761804"/>
    <lineage>
        <taxon>Bacteria</taxon>
        <taxon>Bacillati</taxon>
        <taxon>Actinomycetota</taxon>
        <taxon>Actinomycetes</taxon>
        <taxon>Mycobacteriales</taxon>
        <taxon>Mycobacteriaceae</taxon>
        <taxon>Mycobacterium</taxon>
        <taxon>Mycobacterium simiae complex</taxon>
    </lineage>
</organism>
<dbReference type="Gene3D" id="3.40.50.620">
    <property type="entry name" value="HUPs"/>
    <property type="match status" value="2"/>
</dbReference>
<feature type="domain" description="UspA" evidence="2">
    <location>
        <begin position="180"/>
        <end position="311"/>
    </location>
</feature>
<dbReference type="Proteomes" id="UP000199601">
    <property type="component" value="Unassembled WGS sequence"/>
</dbReference>
<name>A0A0U1DQU6_9MYCO</name>
<protein>
    <submittedName>
        <fullName evidence="3">Universal stress protein family protein</fullName>
    </submittedName>
</protein>
<evidence type="ECO:0000256" key="1">
    <source>
        <dbReference type="ARBA" id="ARBA00008791"/>
    </source>
</evidence>
<dbReference type="InterPro" id="IPR014729">
    <property type="entry name" value="Rossmann-like_a/b/a_fold"/>
</dbReference>
<dbReference type="PRINTS" id="PR01438">
    <property type="entry name" value="UNVRSLSTRESS"/>
</dbReference>
<gene>
    <name evidence="3" type="ORF">BN000_04792</name>
</gene>
<reference evidence="4" key="1">
    <citation type="submission" date="2015-03" db="EMBL/GenBank/DDBJ databases">
        <authorList>
            <person name="Urmite Genomes"/>
        </authorList>
    </citation>
    <scope>NUCLEOTIDE SEQUENCE [LARGE SCALE GENOMIC DNA]</scope>
    <source>
        <strain evidence="4">CSUR P1344</strain>
    </source>
</reference>
<evidence type="ECO:0000313" key="4">
    <source>
        <dbReference type="Proteomes" id="UP000199601"/>
    </source>
</evidence>
<dbReference type="InterPro" id="IPR006015">
    <property type="entry name" value="Universal_stress_UspA"/>
</dbReference>
<evidence type="ECO:0000259" key="2">
    <source>
        <dbReference type="Pfam" id="PF00582"/>
    </source>
</evidence>
<feature type="domain" description="UspA" evidence="2">
    <location>
        <begin position="28"/>
        <end position="166"/>
    </location>
</feature>
<dbReference type="CDD" id="cd23944">
    <property type="entry name" value="USP_Rv2623_repeat1"/>
    <property type="match status" value="1"/>
</dbReference>
<dbReference type="PANTHER" id="PTHR43010:SF1">
    <property type="entry name" value="USPA DOMAIN-CONTAINING PROTEIN"/>
    <property type="match status" value="1"/>
</dbReference>
<dbReference type="Pfam" id="PF00582">
    <property type="entry name" value="Usp"/>
    <property type="match status" value="2"/>
</dbReference>
<keyword evidence="4" id="KW-1185">Reference proteome</keyword>
<evidence type="ECO:0000313" key="3">
    <source>
        <dbReference type="EMBL" id="CQD20154.1"/>
    </source>
</evidence>
<comment type="similarity">
    <text evidence="1">Belongs to the universal stress protein A family.</text>
</comment>
<dbReference type="SUPFAM" id="SSF52402">
    <property type="entry name" value="Adenine nucleotide alpha hydrolases-like"/>
    <property type="match status" value="2"/>
</dbReference>
<dbReference type="PANTHER" id="PTHR43010">
    <property type="entry name" value="UNIVERSAL STRESS PROTEIN SLR1230"/>
    <property type="match status" value="1"/>
</dbReference>
<dbReference type="InterPro" id="IPR051688">
    <property type="entry name" value="USP_A"/>
</dbReference>
<dbReference type="AlphaFoldDB" id="A0A0U1DQU6"/>